<accession>A0A139A4K9</accession>
<gene>
    <name evidence="1" type="ORF">M427DRAFT_435051</name>
</gene>
<dbReference type="EMBL" id="KQ965800">
    <property type="protein sequence ID" value="KXS11528.1"/>
    <property type="molecule type" value="Genomic_DNA"/>
</dbReference>
<protein>
    <submittedName>
        <fullName evidence="1">Uncharacterized protein</fullName>
    </submittedName>
</protein>
<reference evidence="1 2" key="1">
    <citation type="journal article" date="2015" name="Genome Biol. Evol.">
        <title>Phylogenomic analyses indicate that early fungi evolved digesting cell walls of algal ancestors of land plants.</title>
        <authorList>
            <person name="Chang Y."/>
            <person name="Wang S."/>
            <person name="Sekimoto S."/>
            <person name="Aerts A.L."/>
            <person name="Choi C."/>
            <person name="Clum A."/>
            <person name="LaButti K.M."/>
            <person name="Lindquist E.A."/>
            <person name="Yee Ngan C."/>
            <person name="Ohm R.A."/>
            <person name="Salamov A.A."/>
            <person name="Grigoriev I.V."/>
            <person name="Spatafora J.W."/>
            <person name="Berbee M.L."/>
        </authorList>
    </citation>
    <scope>NUCLEOTIDE SEQUENCE [LARGE SCALE GENOMIC DNA]</scope>
    <source>
        <strain evidence="1 2">JEL478</strain>
    </source>
</reference>
<evidence type="ECO:0000313" key="2">
    <source>
        <dbReference type="Proteomes" id="UP000070544"/>
    </source>
</evidence>
<keyword evidence="2" id="KW-1185">Reference proteome</keyword>
<name>A0A139A4K9_GONPJ</name>
<evidence type="ECO:0000313" key="1">
    <source>
        <dbReference type="EMBL" id="KXS11528.1"/>
    </source>
</evidence>
<organism evidence="1 2">
    <name type="scientific">Gonapodya prolifera (strain JEL478)</name>
    <name type="common">Monoblepharis prolifera</name>
    <dbReference type="NCBI Taxonomy" id="1344416"/>
    <lineage>
        <taxon>Eukaryota</taxon>
        <taxon>Fungi</taxon>
        <taxon>Fungi incertae sedis</taxon>
        <taxon>Chytridiomycota</taxon>
        <taxon>Chytridiomycota incertae sedis</taxon>
        <taxon>Monoblepharidomycetes</taxon>
        <taxon>Monoblepharidales</taxon>
        <taxon>Gonapodyaceae</taxon>
        <taxon>Gonapodya</taxon>
    </lineage>
</organism>
<sequence>MAITYLATLPHLEVVDVSEDAWATNAIARRSLWKRTKVWMTYPGMRRQHLRGVDSVTGFRACGTSIWRSVQTLRWVHRKYGKGMRMRWRTCLWLAVRGPTK</sequence>
<dbReference type="AlphaFoldDB" id="A0A139A4K9"/>
<dbReference type="Proteomes" id="UP000070544">
    <property type="component" value="Unassembled WGS sequence"/>
</dbReference>
<proteinExistence type="predicted"/>